<name>X6LHE2_RETFI</name>
<dbReference type="Proteomes" id="UP000023152">
    <property type="component" value="Unassembled WGS sequence"/>
</dbReference>
<reference evidence="1 2" key="1">
    <citation type="journal article" date="2013" name="Curr. Biol.">
        <title>The Genome of the Foraminiferan Reticulomyxa filosa.</title>
        <authorList>
            <person name="Glockner G."/>
            <person name="Hulsmann N."/>
            <person name="Schleicher M."/>
            <person name="Noegel A.A."/>
            <person name="Eichinger L."/>
            <person name="Gallinger C."/>
            <person name="Pawlowski J."/>
            <person name="Sierra R."/>
            <person name="Euteneuer U."/>
            <person name="Pillet L."/>
            <person name="Moustafa A."/>
            <person name="Platzer M."/>
            <person name="Groth M."/>
            <person name="Szafranski K."/>
            <person name="Schliwa M."/>
        </authorList>
    </citation>
    <scope>NUCLEOTIDE SEQUENCE [LARGE SCALE GENOMIC DNA]</scope>
</reference>
<evidence type="ECO:0000313" key="1">
    <source>
        <dbReference type="EMBL" id="ETO00150.1"/>
    </source>
</evidence>
<comment type="caution">
    <text evidence="1">The sequence shown here is derived from an EMBL/GenBank/DDBJ whole genome shotgun (WGS) entry which is preliminary data.</text>
</comment>
<protein>
    <submittedName>
        <fullName evidence="1">Uncharacterized protein</fullName>
    </submittedName>
</protein>
<evidence type="ECO:0000313" key="2">
    <source>
        <dbReference type="Proteomes" id="UP000023152"/>
    </source>
</evidence>
<accession>X6LHE2</accession>
<dbReference type="AlphaFoldDB" id="X6LHE2"/>
<proteinExistence type="predicted"/>
<feature type="non-terminal residue" evidence="1">
    <location>
        <position position="1"/>
    </location>
</feature>
<feature type="non-terminal residue" evidence="1">
    <location>
        <position position="185"/>
    </location>
</feature>
<sequence>EISTKWNEKQSEKIFNALMFVSKHSISTNNDEYKDESSVRLLQLISTKLNDKQLYLLMIHLLERAKKKCEWYVKNALLEISEDMWKRATIYGLKEKIQMKNENILRDKENSNNCIWEAANDTNIQLLAFGLMIFNPCIQLSCDDNNINFDALNDNIDRGIEYPCLNNEIEEASNDENAFKGCHTV</sequence>
<gene>
    <name evidence="1" type="ORF">RFI_37309</name>
</gene>
<organism evidence="1 2">
    <name type="scientific">Reticulomyxa filosa</name>
    <dbReference type="NCBI Taxonomy" id="46433"/>
    <lineage>
        <taxon>Eukaryota</taxon>
        <taxon>Sar</taxon>
        <taxon>Rhizaria</taxon>
        <taxon>Retaria</taxon>
        <taxon>Foraminifera</taxon>
        <taxon>Monothalamids</taxon>
        <taxon>Reticulomyxidae</taxon>
        <taxon>Reticulomyxa</taxon>
    </lineage>
</organism>
<keyword evidence="2" id="KW-1185">Reference proteome</keyword>
<dbReference type="EMBL" id="ASPP01041816">
    <property type="protein sequence ID" value="ETO00150.1"/>
    <property type="molecule type" value="Genomic_DNA"/>
</dbReference>